<gene>
    <name evidence="11" type="primary">fliM_7</name>
    <name evidence="11" type="ORF">SDC9_49965</name>
</gene>
<keyword evidence="11" id="KW-0282">Flagellum</keyword>
<dbReference type="GO" id="GO:0071978">
    <property type="term" value="P:bacterial-type flagellum-dependent swarming motility"/>
    <property type="evidence" value="ECO:0007669"/>
    <property type="project" value="TreeGrafter"/>
</dbReference>
<dbReference type="AlphaFoldDB" id="A0A644WJN8"/>
<dbReference type="GO" id="GO:0050918">
    <property type="term" value="P:positive chemotaxis"/>
    <property type="evidence" value="ECO:0007669"/>
    <property type="project" value="TreeGrafter"/>
</dbReference>
<dbReference type="Gene3D" id="3.40.1550.10">
    <property type="entry name" value="CheC-like"/>
    <property type="match status" value="1"/>
</dbReference>
<organism evidence="11">
    <name type="scientific">bioreactor metagenome</name>
    <dbReference type="NCBI Taxonomy" id="1076179"/>
    <lineage>
        <taxon>unclassified sequences</taxon>
        <taxon>metagenomes</taxon>
        <taxon>ecological metagenomes</taxon>
    </lineage>
</organism>
<comment type="caution">
    <text evidence="11">The sequence shown here is derived from an EMBL/GenBank/DDBJ whole genome shotgun (WGS) entry which is preliminary data.</text>
</comment>
<accession>A0A644WJN8</accession>
<keyword evidence="11" id="KW-0969">Cilium</keyword>
<dbReference type="PANTHER" id="PTHR30034">
    <property type="entry name" value="FLAGELLAR MOTOR SWITCH PROTEIN FLIM"/>
    <property type="match status" value="1"/>
</dbReference>
<reference evidence="11" key="1">
    <citation type="submission" date="2019-08" db="EMBL/GenBank/DDBJ databases">
        <authorList>
            <person name="Kucharzyk K."/>
            <person name="Murdoch R.W."/>
            <person name="Higgins S."/>
            <person name="Loffler F."/>
        </authorList>
    </citation>
    <scope>NUCLEOTIDE SEQUENCE</scope>
</reference>
<feature type="domain" description="Flagellar motor switch protein FliN-like C-terminal" evidence="10">
    <location>
        <begin position="253"/>
        <end position="320"/>
    </location>
</feature>
<dbReference type="PIRSF" id="PIRSF002888">
    <property type="entry name" value="FliM"/>
    <property type="match status" value="1"/>
</dbReference>
<dbReference type="InterPro" id="IPR001543">
    <property type="entry name" value="FliN-like_C"/>
</dbReference>
<evidence type="ECO:0000256" key="3">
    <source>
        <dbReference type="ARBA" id="ARBA00011049"/>
    </source>
</evidence>
<dbReference type="PANTHER" id="PTHR30034:SF6">
    <property type="entry name" value="YOP PROTEINS TRANSLOCATION PROTEIN Q"/>
    <property type="match status" value="1"/>
</dbReference>
<dbReference type="GO" id="GO:0003774">
    <property type="term" value="F:cytoskeletal motor activity"/>
    <property type="evidence" value="ECO:0007669"/>
    <property type="project" value="InterPro"/>
</dbReference>
<evidence type="ECO:0000256" key="6">
    <source>
        <dbReference type="ARBA" id="ARBA00022500"/>
    </source>
</evidence>
<dbReference type="SUPFAM" id="SSF101801">
    <property type="entry name" value="Surface presentation of antigens (SPOA)"/>
    <property type="match status" value="1"/>
</dbReference>
<dbReference type="Pfam" id="PF01052">
    <property type="entry name" value="FliMN_C"/>
    <property type="match status" value="1"/>
</dbReference>
<keyword evidence="5" id="KW-1003">Cell membrane</keyword>
<keyword evidence="8" id="KW-0472">Membrane</keyword>
<dbReference type="SUPFAM" id="SSF103039">
    <property type="entry name" value="CheC-like"/>
    <property type="match status" value="1"/>
</dbReference>
<evidence type="ECO:0000313" key="11">
    <source>
        <dbReference type="EMBL" id="MPM03698.1"/>
    </source>
</evidence>
<evidence type="ECO:0000256" key="1">
    <source>
        <dbReference type="ARBA" id="ARBA00004117"/>
    </source>
</evidence>
<dbReference type="GO" id="GO:0009425">
    <property type="term" value="C:bacterial-type flagellum basal body"/>
    <property type="evidence" value="ECO:0007669"/>
    <property type="project" value="UniProtKB-SubCell"/>
</dbReference>
<comment type="subcellular location">
    <subcellularLocation>
        <location evidence="1">Bacterial flagellum basal body</location>
    </subcellularLocation>
    <subcellularLocation>
        <location evidence="2">Cell membrane</location>
        <topology evidence="2">Peripheral membrane protein</topology>
    </subcellularLocation>
</comment>
<dbReference type="EMBL" id="VSSQ01000974">
    <property type="protein sequence ID" value="MPM03698.1"/>
    <property type="molecule type" value="Genomic_DNA"/>
</dbReference>
<evidence type="ECO:0000256" key="2">
    <source>
        <dbReference type="ARBA" id="ARBA00004202"/>
    </source>
</evidence>
<keyword evidence="11" id="KW-0966">Cell projection</keyword>
<dbReference type="NCBIfam" id="TIGR01397">
    <property type="entry name" value="fliM_switch"/>
    <property type="match status" value="1"/>
</dbReference>
<evidence type="ECO:0000256" key="7">
    <source>
        <dbReference type="ARBA" id="ARBA00022779"/>
    </source>
</evidence>
<protein>
    <recommendedName>
        <fullName evidence="4">Flagellar motor switch protein FliM</fullName>
    </recommendedName>
</protein>
<dbReference type="InterPro" id="IPR001689">
    <property type="entry name" value="Flag_FliM"/>
</dbReference>
<evidence type="ECO:0000256" key="9">
    <source>
        <dbReference type="ARBA" id="ARBA00023143"/>
    </source>
</evidence>
<dbReference type="CDD" id="cd17908">
    <property type="entry name" value="FliM"/>
    <property type="match status" value="1"/>
</dbReference>
<dbReference type="PRINTS" id="PR00955">
    <property type="entry name" value="FLGMOTORFLIM"/>
</dbReference>
<evidence type="ECO:0000256" key="8">
    <source>
        <dbReference type="ARBA" id="ARBA00023136"/>
    </source>
</evidence>
<keyword evidence="9" id="KW-0975">Bacterial flagellum</keyword>
<dbReference type="GO" id="GO:0005886">
    <property type="term" value="C:plasma membrane"/>
    <property type="evidence" value="ECO:0007669"/>
    <property type="project" value="UniProtKB-SubCell"/>
</dbReference>
<dbReference type="Pfam" id="PF02154">
    <property type="entry name" value="FliM"/>
    <property type="match status" value="1"/>
</dbReference>
<evidence type="ECO:0000259" key="10">
    <source>
        <dbReference type="Pfam" id="PF01052"/>
    </source>
</evidence>
<name>A0A644WJN8_9ZZZZ</name>
<sequence>MNDILSQAEIDKLMNELITGEAEESVFENKESVKNYDFKTANRFTKEQIRGINLVFKNFGHLLSNYLMGTLRANCDAEVISIEEMTFNEFNNSVPSPVVIAIVNSAPFNGPLILEMSKEISYSIISRVLGGKKEIASEGRQFTEIELVIIERVLWQVLKNMDEAWSKMMEVNSALDRVETSMQYAQIVDMNEPVLLVTMNITMDNESGLIVFCLPHQALEPFTKMLNTKLLFTGNSNRKIVSNPSGMKENIIKTDITISSVFNPTEATIQDIMSLHVGDVIQLQHNLDEPVIVKYQHIPKFHASVGKYRNNLALKIMDVIRGDEEHE</sequence>
<keyword evidence="7" id="KW-0283">Flagellar rotation</keyword>
<proteinExistence type="inferred from homology"/>
<evidence type="ECO:0000256" key="4">
    <source>
        <dbReference type="ARBA" id="ARBA00021898"/>
    </source>
</evidence>
<comment type="similarity">
    <text evidence="3">Belongs to the FliM family.</text>
</comment>
<dbReference type="InterPro" id="IPR036429">
    <property type="entry name" value="SpoA-like_sf"/>
</dbReference>
<dbReference type="InterPro" id="IPR028976">
    <property type="entry name" value="CheC-like_sf"/>
</dbReference>
<keyword evidence="6" id="KW-0145">Chemotaxis</keyword>
<dbReference type="Gene3D" id="2.30.330.10">
    <property type="entry name" value="SpoA-like"/>
    <property type="match status" value="1"/>
</dbReference>
<evidence type="ECO:0000256" key="5">
    <source>
        <dbReference type="ARBA" id="ARBA00022475"/>
    </source>
</evidence>